<keyword evidence="2" id="KW-1185">Reference proteome</keyword>
<protein>
    <submittedName>
        <fullName evidence="1">Uncharacterized protein</fullName>
    </submittedName>
</protein>
<evidence type="ECO:0000313" key="1">
    <source>
        <dbReference type="EMBL" id="KAJ3497211.1"/>
    </source>
</evidence>
<name>A0ACC1R1X5_9HYPO</name>
<sequence>MLFIDTIAAWFLVVLTYVARLRGSLIALQLQKLQRLPESTAKKLVSRSNISSDIDSIIAGMEEFISLPVMIMQVGIGSALLSWFLEAPTLIVYSPIVFSALTNYLIARYAVDSVLNWSKNAENRIASTALISQQLTAIKMLGLGPITCRFMQNLAKSESRAASHFQAIRFVQMVSVMLTEFGVPAAAIAVAYNSGFFKNETTIMKAFPVLSIIYILKNSFLDALNASSKFLYMAECFSRIEHFLKSRERRDYRLMRSRTLAIQSAAHVDRPIRFVYADIAPNGIQNPVLRGVNFALAQGSVTGVVGPAGAGKTLILQGILVDQLLYMEGLGTATLDSTYLRPPHVHRVAAALATLNTLNGNISAVVEKRQVRAMRRYLQSGNDPSGRIDDAEPDRDLGQLLVFVTNTIGLSTAIVYFLGMSSLSLSELLPEAFLRFGNVDPQSPAFLYPYASLSLSAAIFAPVASLVHHRFITTRLWLHFHRKIVQTTTQSTLAYFEMTNTAKLSKLYGEDTLFMAKDLPDMIFRFLYAITEWALIICFICINADYMVAFLPIVAFAVAAWILDAAVKALQRADLASDIPQRMFDFVRDASLETKESTVQLAQDWPSRGKIDLQDARAYYSPTDDDTPTFLDTTLSILPGEHIGIAGRSGSGKSSLLLALLGFIPYHGRITIDGIEVSSLAPDTLRSHIIMIPEEPVIFDGTIRANLLPFSMNEPNGVHDAQQDLQLELL</sequence>
<comment type="caution">
    <text evidence="1">The sequence shown here is derived from an EMBL/GenBank/DDBJ whole genome shotgun (WGS) entry which is preliminary data.</text>
</comment>
<accession>A0ACC1R1X5</accession>
<reference evidence="1" key="1">
    <citation type="submission" date="2022-07" db="EMBL/GenBank/DDBJ databases">
        <title>Genome Sequence of Lecanicillium saksenae.</title>
        <authorList>
            <person name="Buettner E."/>
        </authorList>
    </citation>
    <scope>NUCLEOTIDE SEQUENCE</scope>
    <source>
        <strain evidence="1">VT-O1</strain>
    </source>
</reference>
<dbReference type="Proteomes" id="UP001148737">
    <property type="component" value="Unassembled WGS sequence"/>
</dbReference>
<proteinExistence type="predicted"/>
<evidence type="ECO:0000313" key="2">
    <source>
        <dbReference type="Proteomes" id="UP001148737"/>
    </source>
</evidence>
<organism evidence="1 2">
    <name type="scientific">Lecanicillium saksenae</name>
    <dbReference type="NCBI Taxonomy" id="468837"/>
    <lineage>
        <taxon>Eukaryota</taxon>
        <taxon>Fungi</taxon>
        <taxon>Dikarya</taxon>
        <taxon>Ascomycota</taxon>
        <taxon>Pezizomycotina</taxon>
        <taxon>Sordariomycetes</taxon>
        <taxon>Hypocreomycetidae</taxon>
        <taxon>Hypocreales</taxon>
        <taxon>Cordycipitaceae</taxon>
        <taxon>Lecanicillium</taxon>
    </lineage>
</organism>
<dbReference type="EMBL" id="JANAKD010000129">
    <property type="protein sequence ID" value="KAJ3497211.1"/>
    <property type="molecule type" value="Genomic_DNA"/>
</dbReference>
<gene>
    <name evidence="1" type="ORF">NLG97_g2077</name>
</gene>